<dbReference type="EMBL" id="PGCI01001528">
    <property type="protein sequence ID" value="PLW04567.1"/>
    <property type="molecule type" value="Genomic_DNA"/>
</dbReference>
<evidence type="ECO:0000313" key="2">
    <source>
        <dbReference type="EMBL" id="PLW36105.1"/>
    </source>
</evidence>
<proteinExistence type="predicted"/>
<sequence length="120" mass="13369">MPGLYLKSATKDDRKLVLVRTGYFCYRMRSVQDFQASPHIRLSTIFRCSMIEKPLTACNPQGWRGPNEGRNSPFCLSPSCHTVMALFMLALESLNGSHSVLSPLSLPTIITILDPWAAPV</sequence>
<dbReference type="Proteomes" id="UP000235392">
    <property type="component" value="Unassembled WGS sequence"/>
</dbReference>
<gene>
    <name evidence="2" type="ORF">PCASD_11664</name>
    <name evidence="1" type="ORF">PCASD_26282</name>
</gene>
<evidence type="ECO:0000313" key="1">
    <source>
        <dbReference type="EMBL" id="PLW04567.1"/>
    </source>
</evidence>
<comment type="caution">
    <text evidence="1">The sequence shown here is derived from an EMBL/GenBank/DDBJ whole genome shotgun (WGS) entry which is preliminary data.</text>
</comment>
<organism evidence="1 3">
    <name type="scientific">Puccinia coronata f. sp. avenae</name>
    <dbReference type="NCBI Taxonomy" id="200324"/>
    <lineage>
        <taxon>Eukaryota</taxon>
        <taxon>Fungi</taxon>
        <taxon>Dikarya</taxon>
        <taxon>Basidiomycota</taxon>
        <taxon>Pucciniomycotina</taxon>
        <taxon>Pucciniomycetes</taxon>
        <taxon>Pucciniales</taxon>
        <taxon>Pucciniaceae</taxon>
        <taxon>Puccinia</taxon>
    </lineage>
</organism>
<evidence type="ECO:0000313" key="3">
    <source>
        <dbReference type="Proteomes" id="UP000235392"/>
    </source>
</evidence>
<dbReference type="AlphaFoldDB" id="A0A2N5RU99"/>
<reference evidence="1 3" key="1">
    <citation type="submission" date="2017-11" db="EMBL/GenBank/DDBJ databases">
        <title>De novo assembly and phasing of dikaryotic genomes from two isolates of Puccinia coronata f. sp. avenae, the causal agent of oat crown rust.</title>
        <authorList>
            <person name="Miller M.E."/>
            <person name="Zhang Y."/>
            <person name="Omidvar V."/>
            <person name="Sperschneider J."/>
            <person name="Schwessinger B."/>
            <person name="Raley C."/>
            <person name="Palmer J.M."/>
            <person name="Garnica D."/>
            <person name="Upadhyaya N."/>
            <person name="Rathjen J."/>
            <person name="Taylor J.M."/>
            <person name="Park R.F."/>
            <person name="Dodds P.N."/>
            <person name="Hirsch C.D."/>
            <person name="Kianian S.F."/>
            <person name="Figueroa M."/>
        </authorList>
    </citation>
    <scope>NUCLEOTIDE SEQUENCE [LARGE SCALE GENOMIC DNA]</scope>
    <source>
        <strain evidence="1">12SD80</strain>
    </source>
</reference>
<dbReference type="EMBL" id="PGCI01000165">
    <property type="protein sequence ID" value="PLW36105.1"/>
    <property type="molecule type" value="Genomic_DNA"/>
</dbReference>
<accession>A0A2N5RU99</accession>
<name>A0A2N5RU99_9BASI</name>
<protein>
    <submittedName>
        <fullName evidence="1">Uncharacterized protein</fullName>
    </submittedName>
</protein>